<dbReference type="RefSeq" id="WP_173128068.1">
    <property type="nucleotide sequence ID" value="NZ_CBCSGW010000040.1"/>
</dbReference>
<dbReference type="SUPFAM" id="SSF50494">
    <property type="entry name" value="Trypsin-like serine proteases"/>
    <property type="match status" value="1"/>
</dbReference>
<organism evidence="4 5">
    <name type="scientific">Kibdelosporangium persicum</name>
    <dbReference type="NCBI Taxonomy" id="2698649"/>
    <lineage>
        <taxon>Bacteria</taxon>
        <taxon>Bacillati</taxon>
        <taxon>Actinomycetota</taxon>
        <taxon>Actinomycetes</taxon>
        <taxon>Pseudonocardiales</taxon>
        <taxon>Pseudonocardiaceae</taxon>
        <taxon>Kibdelosporangium</taxon>
    </lineage>
</organism>
<protein>
    <submittedName>
        <fullName evidence="4">Periplasmic serine endoprotease DegP</fullName>
    </submittedName>
</protein>
<keyword evidence="2" id="KW-0378">Hydrolase</keyword>
<reference evidence="4 5" key="1">
    <citation type="submission" date="2020-01" db="EMBL/GenBank/DDBJ databases">
        <title>Kibdelosporangium persica a novel Actinomycetes from a hot desert in Iran.</title>
        <authorList>
            <person name="Safaei N."/>
            <person name="Zaburannyi N."/>
            <person name="Mueller R."/>
            <person name="Wink J."/>
        </authorList>
    </citation>
    <scope>NUCLEOTIDE SEQUENCE [LARGE SCALE GENOMIC DNA]</scope>
    <source>
        <strain evidence="4 5">4NS15</strain>
    </source>
</reference>
<dbReference type="Proteomes" id="UP000763557">
    <property type="component" value="Unassembled WGS sequence"/>
</dbReference>
<evidence type="ECO:0000256" key="2">
    <source>
        <dbReference type="ARBA" id="ARBA00022801"/>
    </source>
</evidence>
<evidence type="ECO:0000313" key="4">
    <source>
        <dbReference type="EMBL" id="NRN64953.1"/>
    </source>
</evidence>
<dbReference type="PRINTS" id="PR00834">
    <property type="entry name" value="PROTEASES2C"/>
</dbReference>
<dbReference type="EMBL" id="JAAATY010000005">
    <property type="protein sequence ID" value="NRN64953.1"/>
    <property type="molecule type" value="Genomic_DNA"/>
</dbReference>
<accession>A0ABX2F156</accession>
<dbReference type="PANTHER" id="PTHR43343:SF3">
    <property type="entry name" value="PROTEASE DO-LIKE 8, CHLOROPLASTIC"/>
    <property type="match status" value="1"/>
</dbReference>
<dbReference type="InterPro" id="IPR001940">
    <property type="entry name" value="Peptidase_S1C"/>
</dbReference>
<dbReference type="InterPro" id="IPR051201">
    <property type="entry name" value="Chloro_Bact_Ser_Proteases"/>
</dbReference>
<evidence type="ECO:0000256" key="3">
    <source>
        <dbReference type="SAM" id="MobiDB-lite"/>
    </source>
</evidence>
<name>A0ABX2F156_9PSEU</name>
<keyword evidence="1" id="KW-0645">Protease</keyword>
<sequence>MTTTHTGLGEPRGPDFQSAAGLTPSPPPRQVPPALAGPQAPGRWGRVLGAGLLIAGVSAGTGGLAGWYAGGSGEQAGTSTITRAAPAPDAPAGSLVGVADRVRAGVVSVQAPRGGRTATGSGFVIDDRVHIITNNHIVAGASSVTVTGADGRRRTATVVGTDPSNDVAVLRVEPSPDLHALVLGRSADVRVGEQVLAIGSPLGLAGTVTSGIVSAVDRQARIGGGQQTAVQTDASINPGNSGGPLVNSRAEVIGVNTAIATYEGGGSIGIGFAIPIDRAASVAERIISTSR</sequence>
<proteinExistence type="predicted"/>
<dbReference type="Pfam" id="PF13365">
    <property type="entry name" value="Trypsin_2"/>
    <property type="match status" value="1"/>
</dbReference>
<comment type="caution">
    <text evidence="4">The sequence shown here is derived from an EMBL/GenBank/DDBJ whole genome shotgun (WGS) entry which is preliminary data.</text>
</comment>
<dbReference type="PANTHER" id="PTHR43343">
    <property type="entry name" value="PEPTIDASE S12"/>
    <property type="match status" value="1"/>
</dbReference>
<evidence type="ECO:0000256" key="1">
    <source>
        <dbReference type="ARBA" id="ARBA00022670"/>
    </source>
</evidence>
<gene>
    <name evidence="4" type="ORF">GC106_21590</name>
</gene>
<evidence type="ECO:0000313" key="5">
    <source>
        <dbReference type="Proteomes" id="UP000763557"/>
    </source>
</evidence>
<dbReference type="Gene3D" id="2.40.10.120">
    <property type="match status" value="1"/>
</dbReference>
<feature type="region of interest" description="Disordered" evidence="3">
    <location>
        <begin position="1"/>
        <end position="42"/>
    </location>
</feature>
<keyword evidence="5" id="KW-1185">Reference proteome</keyword>
<dbReference type="InterPro" id="IPR009003">
    <property type="entry name" value="Peptidase_S1_PA"/>
</dbReference>